<name>A0A0G2G3H0_PHACM</name>
<keyword evidence="6 8" id="KW-0408">Iron</keyword>
<feature type="binding site" description="axial binding residue" evidence="8">
    <location>
        <position position="327"/>
    </location>
    <ligand>
        <name>heme</name>
        <dbReference type="ChEBI" id="CHEBI:30413"/>
    </ligand>
    <ligandPart>
        <name>Fe</name>
        <dbReference type="ChEBI" id="CHEBI:18248"/>
    </ligandPart>
</feature>
<comment type="cofactor">
    <cofactor evidence="1 8">
        <name>heme</name>
        <dbReference type="ChEBI" id="CHEBI:30413"/>
    </cofactor>
</comment>
<keyword evidence="5 9" id="KW-0560">Oxidoreductase</keyword>
<reference evidence="10 11" key="2">
    <citation type="submission" date="2015-05" db="EMBL/GenBank/DDBJ databases">
        <authorList>
            <person name="Morales-Cruz A."/>
            <person name="Amrine K.C."/>
            <person name="Cantu D."/>
        </authorList>
    </citation>
    <scope>NUCLEOTIDE SEQUENCE [LARGE SCALE GENOMIC DNA]</scope>
    <source>
        <strain evidence="10">UCRPC4</strain>
    </source>
</reference>
<dbReference type="GO" id="GO:0005506">
    <property type="term" value="F:iron ion binding"/>
    <property type="evidence" value="ECO:0007669"/>
    <property type="project" value="InterPro"/>
</dbReference>
<dbReference type="Gene3D" id="1.10.630.10">
    <property type="entry name" value="Cytochrome P450"/>
    <property type="match status" value="1"/>
</dbReference>
<evidence type="ECO:0000256" key="5">
    <source>
        <dbReference type="ARBA" id="ARBA00023002"/>
    </source>
</evidence>
<dbReference type="InterPro" id="IPR036396">
    <property type="entry name" value="Cyt_P450_sf"/>
</dbReference>
<evidence type="ECO:0000256" key="9">
    <source>
        <dbReference type="RuleBase" id="RU000461"/>
    </source>
</evidence>
<gene>
    <name evidence="10" type="ORF">UCRPC4_g04990</name>
</gene>
<dbReference type="EMBL" id="LCWF01000124">
    <property type="protein sequence ID" value="KKY18373.1"/>
    <property type="molecule type" value="Genomic_DNA"/>
</dbReference>
<dbReference type="InterPro" id="IPR002401">
    <property type="entry name" value="Cyt_P450_E_grp-I"/>
</dbReference>
<keyword evidence="11" id="KW-1185">Reference proteome</keyword>
<proteinExistence type="inferred from homology"/>
<dbReference type="InterPro" id="IPR017972">
    <property type="entry name" value="Cyt_P450_CS"/>
</dbReference>
<dbReference type="SUPFAM" id="SSF48264">
    <property type="entry name" value="Cytochrome P450"/>
    <property type="match status" value="1"/>
</dbReference>
<dbReference type="PANTHER" id="PTHR24305:SF157">
    <property type="entry name" value="N-ACETYLTRYPTOPHAN 6-HYDROXYLASE IVOC-RELATED"/>
    <property type="match status" value="1"/>
</dbReference>
<evidence type="ECO:0000313" key="11">
    <source>
        <dbReference type="Proteomes" id="UP000053317"/>
    </source>
</evidence>
<dbReference type="GO" id="GO:0016705">
    <property type="term" value="F:oxidoreductase activity, acting on paired donors, with incorporation or reduction of molecular oxygen"/>
    <property type="evidence" value="ECO:0007669"/>
    <property type="project" value="InterPro"/>
</dbReference>
<dbReference type="Proteomes" id="UP000053317">
    <property type="component" value="Unassembled WGS sequence"/>
</dbReference>
<evidence type="ECO:0000256" key="2">
    <source>
        <dbReference type="ARBA" id="ARBA00010617"/>
    </source>
</evidence>
<dbReference type="InterPro" id="IPR050121">
    <property type="entry name" value="Cytochrome_P450_monoxygenase"/>
</dbReference>
<keyword evidence="3 8" id="KW-0349">Heme</keyword>
<keyword evidence="7 9" id="KW-0503">Monooxygenase</keyword>
<accession>A0A0G2G3H0</accession>
<dbReference type="CDD" id="cd11062">
    <property type="entry name" value="CYP58-like"/>
    <property type="match status" value="1"/>
</dbReference>
<evidence type="ECO:0000256" key="1">
    <source>
        <dbReference type="ARBA" id="ARBA00001971"/>
    </source>
</evidence>
<comment type="similarity">
    <text evidence="2 9">Belongs to the cytochrome P450 family.</text>
</comment>
<dbReference type="OrthoDB" id="3945418at2759"/>
<organism evidence="10 11">
    <name type="scientific">Phaeomoniella chlamydospora</name>
    <name type="common">Phaeoacremonium chlamydosporum</name>
    <dbReference type="NCBI Taxonomy" id="158046"/>
    <lineage>
        <taxon>Eukaryota</taxon>
        <taxon>Fungi</taxon>
        <taxon>Dikarya</taxon>
        <taxon>Ascomycota</taxon>
        <taxon>Pezizomycotina</taxon>
        <taxon>Eurotiomycetes</taxon>
        <taxon>Chaetothyriomycetidae</taxon>
        <taxon>Phaeomoniellales</taxon>
        <taxon>Phaeomoniellaceae</taxon>
        <taxon>Phaeomoniella</taxon>
    </lineage>
</organism>
<dbReference type="PRINTS" id="PR00463">
    <property type="entry name" value="EP450I"/>
</dbReference>
<dbReference type="PANTHER" id="PTHR24305">
    <property type="entry name" value="CYTOCHROME P450"/>
    <property type="match status" value="1"/>
</dbReference>
<evidence type="ECO:0000256" key="3">
    <source>
        <dbReference type="ARBA" id="ARBA00022617"/>
    </source>
</evidence>
<dbReference type="GO" id="GO:0020037">
    <property type="term" value="F:heme binding"/>
    <property type="evidence" value="ECO:0007669"/>
    <property type="project" value="InterPro"/>
</dbReference>
<evidence type="ECO:0000313" key="10">
    <source>
        <dbReference type="EMBL" id="KKY18373.1"/>
    </source>
</evidence>
<reference evidence="10 11" key="1">
    <citation type="submission" date="2015-05" db="EMBL/GenBank/DDBJ databases">
        <title>Distinctive expansion of gene families associated with plant cell wall degradation and secondary metabolism in the genomes of grapevine trunk pathogens.</title>
        <authorList>
            <person name="Lawrence D.P."/>
            <person name="Travadon R."/>
            <person name="Rolshausen P.E."/>
            <person name="Baumgartner K."/>
        </authorList>
    </citation>
    <scope>NUCLEOTIDE SEQUENCE [LARGE SCALE GENOMIC DNA]</scope>
    <source>
        <strain evidence="10">UCRPC4</strain>
    </source>
</reference>
<evidence type="ECO:0000256" key="8">
    <source>
        <dbReference type="PIRSR" id="PIRSR602401-1"/>
    </source>
</evidence>
<dbReference type="InterPro" id="IPR001128">
    <property type="entry name" value="Cyt_P450"/>
</dbReference>
<dbReference type="GO" id="GO:0004497">
    <property type="term" value="F:monooxygenase activity"/>
    <property type="evidence" value="ECO:0007669"/>
    <property type="project" value="UniProtKB-KW"/>
</dbReference>
<evidence type="ECO:0000256" key="4">
    <source>
        <dbReference type="ARBA" id="ARBA00022723"/>
    </source>
</evidence>
<evidence type="ECO:0000256" key="7">
    <source>
        <dbReference type="ARBA" id="ARBA00023033"/>
    </source>
</evidence>
<sequence length="350" mass="39967">MRRGPINPFFSKKRVVAFEHHIQEKVQSLKDKISEYAGTDRVLPLHRAYTALIGDVVTEYCFAKSYGHLKSPDFTETFHEAMHSTCRSSTFLHQFPFLWPILKVLPDWFVVMIEPSFLIHINVQRDFRKEITALKEGKNSSRKTADHPTLFYEMLNAPDLPPGEKSIDRLEEEAQVIIGAAILTTSWSAAVASFHITNNPEVYHKLHTELVSAIPDPFQAIRWSQVENLPYLSAVIKEGIRLAYGIASRLPRVARNDLKYQNWIIPAGVPISMTILDINHSEDVFPDSYKFLPERWISTDPTFSPKAPNGLPLEKYFVGFSKGSRNCIGQKYVLPFPLLFLFPSSSPNHR</sequence>
<evidence type="ECO:0000256" key="6">
    <source>
        <dbReference type="ARBA" id="ARBA00023004"/>
    </source>
</evidence>
<comment type="caution">
    <text evidence="10">The sequence shown here is derived from an EMBL/GenBank/DDBJ whole genome shotgun (WGS) entry which is preliminary data.</text>
</comment>
<dbReference type="Pfam" id="PF00067">
    <property type="entry name" value="p450"/>
    <property type="match status" value="1"/>
</dbReference>
<dbReference type="AlphaFoldDB" id="A0A0G2G3H0"/>
<keyword evidence="4 8" id="KW-0479">Metal-binding</keyword>
<dbReference type="PROSITE" id="PS00086">
    <property type="entry name" value="CYTOCHROME_P450"/>
    <property type="match status" value="1"/>
</dbReference>
<protein>
    <submittedName>
        <fullName evidence="10">Putative cytochrome p450 family protein</fullName>
    </submittedName>
</protein>